<comment type="caution">
    <text evidence="1">The sequence shown here is derived from an EMBL/GenBank/DDBJ whole genome shotgun (WGS) entry which is preliminary data.</text>
</comment>
<dbReference type="EMBL" id="PZQS01000005">
    <property type="protein sequence ID" value="PVD30024.1"/>
    <property type="molecule type" value="Genomic_DNA"/>
</dbReference>
<proteinExistence type="predicted"/>
<keyword evidence="2" id="KW-1185">Reference proteome</keyword>
<evidence type="ECO:0000313" key="1">
    <source>
        <dbReference type="EMBL" id="PVD30024.1"/>
    </source>
</evidence>
<organism evidence="1 2">
    <name type="scientific">Pomacea canaliculata</name>
    <name type="common">Golden apple snail</name>
    <dbReference type="NCBI Taxonomy" id="400727"/>
    <lineage>
        <taxon>Eukaryota</taxon>
        <taxon>Metazoa</taxon>
        <taxon>Spiralia</taxon>
        <taxon>Lophotrochozoa</taxon>
        <taxon>Mollusca</taxon>
        <taxon>Gastropoda</taxon>
        <taxon>Caenogastropoda</taxon>
        <taxon>Architaenioglossa</taxon>
        <taxon>Ampullarioidea</taxon>
        <taxon>Ampullariidae</taxon>
        <taxon>Pomacea</taxon>
    </lineage>
</organism>
<protein>
    <submittedName>
        <fullName evidence="1">Uncharacterized protein</fullName>
    </submittedName>
</protein>
<reference evidence="1 2" key="1">
    <citation type="submission" date="2018-04" db="EMBL/GenBank/DDBJ databases">
        <title>The genome of golden apple snail Pomacea canaliculata provides insight into stress tolerance and invasive adaptation.</title>
        <authorList>
            <person name="Liu C."/>
            <person name="Liu B."/>
            <person name="Ren Y."/>
            <person name="Zhang Y."/>
            <person name="Wang H."/>
            <person name="Li S."/>
            <person name="Jiang F."/>
            <person name="Yin L."/>
            <person name="Zhang G."/>
            <person name="Qian W."/>
            <person name="Fan W."/>
        </authorList>
    </citation>
    <scope>NUCLEOTIDE SEQUENCE [LARGE SCALE GENOMIC DNA]</scope>
    <source>
        <strain evidence="1">SZHN2017</strain>
        <tissue evidence="1">Muscle</tissue>
    </source>
</reference>
<name>A0A2T7P9D0_POMCA</name>
<accession>A0A2T7P9D0</accession>
<dbReference type="AlphaFoldDB" id="A0A2T7P9D0"/>
<dbReference type="Proteomes" id="UP000245119">
    <property type="component" value="Linkage Group LG5"/>
</dbReference>
<gene>
    <name evidence="1" type="ORF">C0Q70_09285</name>
</gene>
<sequence length="62" mass="7187">MHEDNEEVFHQHIDKVITTGSNKDIFVVLNDWNDKVAYQPKHLQLQQLSNLSLPFTACMFTG</sequence>
<evidence type="ECO:0000313" key="2">
    <source>
        <dbReference type="Proteomes" id="UP000245119"/>
    </source>
</evidence>